<dbReference type="Pfam" id="PF16925">
    <property type="entry name" value="TetR_C_13"/>
    <property type="match status" value="1"/>
</dbReference>
<dbReference type="InterPro" id="IPR036271">
    <property type="entry name" value="Tet_transcr_reg_TetR-rel_C_sf"/>
</dbReference>
<name>A0A545TTC9_9PROT</name>
<dbReference type="AlphaFoldDB" id="A0A545TTC9"/>
<keyword evidence="8" id="KW-1185">Reference proteome</keyword>
<gene>
    <name evidence="7" type="ORF">FKG95_09450</name>
</gene>
<dbReference type="InterPro" id="IPR011075">
    <property type="entry name" value="TetR_C"/>
</dbReference>
<feature type="region of interest" description="Disordered" evidence="5">
    <location>
        <begin position="194"/>
        <end position="228"/>
    </location>
</feature>
<feature type="DNA-binding region" description="H-T-H motif" evidence="4">
    <location>
        <begin position="28"/>
        <end position="47"/>
    </location>
</feature>
<keyword evidence="1" id="KW-0805">Transcription regulation</keyword>
<sequence length="228" mass="25078">MIKGKQTKAAILEAATDIASKEGLGGLSIGTLAKKLGLSKSGLFAHFGSKDALLMAVTEAASQRFVAVVIRPAFQEPAGRPRLERLFENWLNWSESREFPGGCPIMAATLELDDRPGPLRDYLLSQQRKWLGTIGQAAEIAIDMGHLADSFDSEQFAFEFNAIGFGYHFSNRFLREPHARHQARTAFQSLLVKRSNAGKPQAPDQSNIPCEKETERDDHRNACGPAPQ</sequence>
<feature type="compositionally biased region" description="Basic and acidic residues" evidence="5">
    <location>
        <begin position="210"/>
        <end position="221"/>
    </location>
</feature>
<comment type="caution">
    <text evidence="7">The sequence shown here is derived from an EMBL/GenBank/DDBJ whole genome shotgun (WGS) entry which is preliminary data.</text>
</comment>
<evidence type="ECO:0000313" key="8">
    <source>
        <dbReference type="Proteomes" id="UP000315252"/>
    </source>
</evidence>
<dbReference type="SUPFAM" id="SSF48498">
    <property type="entry name" value="Tetracyclin repressor-like, C-terminal domain"/>
    <property type="match status" value="1"/>
</dbReference>
<dbReference type="PANTHER" id="PTHR47506">
    <property type="entry name" value="TRANSCRIPTIONAL REGULATORY PROTEIN"/>
    <property type="match status" value="1"/>
</dbReference>
<evidence type="ECO:0000259" key="6">
    <source>
        <dbReference type="PROSITE" id="PS50977"/>
    </source>
</evidence>
<proteinExistence type="predicted"/>
<dbReference type="RefSeq" id="WP_142896114.1">
    <property type="nucleotide sequence ID" value="NZ_ML660054.1"/>
</dbReference>
<dbReference type="PRINTS" id="PR00455">
    <property type="entry name" value="HTHTETR"/>
</dbReference>
<dbReference type="OrthoDB" id="9811084at2"/>
<dbReference type="InterPro" id="IPR001647">
    <property type="entry name" value="HTH_TetR"/>
</dbReference>
<dbReference type="PANTHER" id="PTHR47506:SF6">
    <property type="entry name" value="HTH-TYPE TRANSCRIPTIONAL REPRESSOR NEMR"/>
    <property type="match status" value="1"/>
</dbReference>
<evidence type="ECO:0000256" key="5">
    <source>
        <dbReference type="SAM" id="MobiDB-lite"/>
    </source>
</evidence>
<dbReference type="Pfam" id="PF00440">
    <property type="entry name" value="TetR_N"/>
    <property type="match status" value="1"/>
</dbReference>
<dbReference type="InterPro" id="IPR009057">
    <property type="entry name" value="Homeodomain-like_sf"/>
</dbReference>
<dbReference type="Gene3D" id="1.10.10.60">
    <property type="entry name" value="Homeodomain-like"/>
    <property type="match status" value="1"/>
</dbReference>
<keyword evidence="2 4" id="KW-0238">DNA-binding</keyword>
<feature type="domain" description="HTH tetR-type" evidence="6">
    <location>
        <begin position="5"/>
        <end position="65"/>
    </location>
</feature>
<reference evidence="7 8" key="1">
    <citation type="submission" date="2019-06" db="EMBL/GenBank/DDBJ databases">
        <title>Whole genome sequence for Rhodospirillaceae sp. R148.</title>
        <authorList>
            <person name="Wang G."/>
        </authorList>
    </citation>
    <scope>NUCLEOTIDE SEQUENCE [LARGE SCALE GENOMIC DNA]</scope>
    <source>
        <strain evidence="7 8">R148</strain>
    </source>
</reference>
<dbReference type="Proteomes" id="UP000315252">
    <property type="component" value="Unassembled WGS sequence"/>
</dbReference>
<evidence type="ECO:0000256" key="1">
    <source>
        <dbReference type="ARBA" id="ARBA00023015"/>
    </source>
</evidence>
<evidence type="ECO:0000256" key="4">
    <source>
        <dbReference type="PROSITE-ProRule" id="PRU00335"/>
    </source>
</evidence>
<dbReference type="PROSITE" id="PS50977">
    <property type="entry name" value="HTH_TETR_2"/>
    <property type="match status" value="1"/>
</dbReference>
<dbReference type="Gene3D" id="1.10.357.10">
    <property type="entry name" value="Tetracycline Repressor, domain 2"/>
    <property type="match status" value="1"/>
</dbReference>
<dbReference type="SUPFAM" id="SSF46689">
    <property type="entry name" value="Homeodomain-like"/>
    <property type="match status" value="1"/>
</dbReference>
<evidence type="ECO:0000313" key="7">
    <source>
        <dbReference type="EMBL" id="TQV80401.1"/>
    </source>
</evidence>
<organism evidence="7 8">
    <name type="scientific">Denitrobaculum tricleocarpae</name>
    <dbReference type="NCBI Taxonomy" id="2591009"/>
    <lineage>
        <taxon>Bacteria</taxon>
        <taxon>Pseudomonadati</taxon>
        <taxon>Pseudomonadota</taxon>
        <taxon>Alphaproteobacteria</taxon>
        <taxon>Rhodospirillales</taxon>
        <taxon>Rhodospirillaceae</taxon>
        <taxon>Denitrobaculum</taxon>
    </lineage>
</organism>
<keyword evidence="3" id="KW-0804">Transcription</keyword>
<protein>
    <submittedName>
        <fullName evidence="7">TetR/AcrR family transcriptional regulator</fullName>
    </submittedName>
</protein>
<accession>A0A545TTC9</accession>
<evidence type="ECO:0000256" key="2">
    <source>
        <dbReference type="ARBA" id="ARBA00023125"/>
    </source>
</evidence>
<dbReference type="EMBL" id="VHSH01000003">
    <property type="protein sequence ID" value="TQV80401.1"/>
    <property type="molecule type" value="Genomic_DNA"/>
</dbReference>
<dbReference type="GO" id="GO:0003677">
    <property type="term" value="F:DNA binding"/>
    <property type="evidence" value="ECO:0007669"/>
    <property type="project" value="UniProtKB-UniRule"/>
</dbReference>
<evidence type="ECO:0000256" key="3">
    <source>
        <dbReference type="ARBA" id="ARBA00023163"/>
    </source>
</evidence>